<dbReference type="PANTHER" id="PTHR42648:SF21">
    <property type="entry name" value="CYSTEINE-RICH RLK (RECEPTOR-LIKE PROTEIN KINASE) 8"/>
    <property type="match status" value="1"/>
</dbReference>
<feature type="domain" description="Integrase catalytic" evidence="2">
    <location>
        <begin position="984"/>
        <end position="1155"/>
    </location>
</feature>
<comment type="caution">
    <text evidence="3">The sequence shown here is derived from an EMBL/GenBank/DDBJ whole genome shotgun (WGS) entry which is preliminary data.</text>
</comment>
<dbReference type="InterPro" id="IPR012337">
    <property type="entry name" value="RNaseH-like_sf"/>
</dbReference>
<dbReference type="PROSITE" id="PS50994">
    <property type="entry name" value="INTEGRASE"/>
    <property type="match status" value="1"/>
</dbReference>
<organism evidence="3 4">
    <name type="scientific">Tanacetum coccineum</name>
    <dbReference type="NCBI Taxonomy" id="301880"/>
    <lineage>
        <taxon>Eukaryota</taxon>
        <taxon>Viridiplantae</taxon>
        <taxon>Streptophyta</taxon>
        <taxon>Embryophyta</taxon>
        <taxon>Tracheophyta</taxon>
        <taxon>Spermatophyta</taxon>
        <taxon>Magnoliopsida</taxon>
        <taxon>eudicotyledons</taxon>
        <taxon>Gunneridae</taxon>
        <taxon>Pentapetalae</taxon>
        <taxon>asterids</taxon>
        <taxon>campanulids</taxon>
        <taxon>Asterales</taxon>
        <taxon>Asteraceae</taxon>
        <taxon>Asteroideae</taxon>
        <taxon>Anthemideae</taxon>
        <taxon>Anthemidinae</taxon>
        <taxon>Tanacetum</taxon>
    </lineage>
</organism>
<dbReference type="Proteomes" id="UP001151760">
    <property type="component" value="Unassembled WGS sequence"/>
</dbReference>
<evidence type="ECO:0000259" key="2">
    <source>
        <dbReference type="PROSITE" id="PS50994"/>
    </source>
</evidence>
<reference evidence="3" key="2">
    <citation type="submission" date="2022-01" db="EMBL/GenBank/DDBJ databases">
        <authorList>
            <person name="Yamashiro T."/>
            <person name="Shiraishi A."/>
            <person name="Satake H."/>
            <person name="Nakayama K."/>
        </authorList>
    </citation>
    <scope>NUCLEOTIDE SEQUENCE</scope>
</reference>
<protein>
    <submittedName>
        <fullName evidence="3">Retrovirus-related pol polyprotein from transposon TNT 1-94</fullName>
    </submittedName>
</protein>
<accession>A0ABQ5EUF3</accession>
<dbReference type="Gene3D" id="3.30.420.10">
    <property type="entry name" value="Ribonuclease H-like superfamily/Ribonuclease H"/>
    <property type="match status" value="1"/>
</dbReference>
<reference evidence="3" key="1">
    <citation type="journal article" date="2022" name="Int. J. Mol. Sci.">
        <title>Draft Genome of Tanacetum Coccineum: Genomic Comparison of Closely Related Tanacetum-Family Plants.</title>
        <authorList>
            <person name="Yamashiro T."/>
            <person name="Shiraishi A."/>
            <person name="Nakayama K."/>
            <person name="Satake H."/>
        </authorList>
    </citation>
    <scope>NUCLEOTIDE SEQUENCE</scope>
</reference>
<proteinExistence type="predicted"/>
<feature type="region of interest" description="Disordered" evidence="1">
    <location>
        <begin position="1226"/>
        <end position="1280"/>
    </location>
</feature>
<feature type="region of interest" description="Disordered" evidence="1">
    <location>
        <begin position="378"/>
        <end position="441"/>
    </location>
</feature>
<dbReference type="EMBL" id="BQNB010016687">
    <property type="protein sequence ID" value="GJT54610.1"/>
    <property type="molecule type" value="Genomic_DNA"/>
</dbReference>
<keyword evidence="4" id="KW-1185">Reference proteome</keyword>
<feature type="compositionally biased region" description="Polar residues" evidence="1">
    <location>
        <begin position="271"/>
        <end position="305"/>
    </location>
</feature>
<dbReference type="InterPro" id="IPR001584">
    <property type="entry name" value="Integrase_cat-core"/>
</dbReference>
<dbReference type="Pfam" id="PF00665">
    <property type="entry name" value="rve"/>
    <property type="match status" value="1"/>
</dbReference>
<dbReference type="SUPFAM" id="SSF53098">
    <property type="entry name" value="Ribonuclease H-like"/>
    <property type="match status" value="1"/>
</dbReference>
<gene>
    <name evidence="3" type="ORF">Tco_0989664</name>
</gene>
<feature type="compositionally biased region" description="Basic and acidic residues" evidence="1">
    <location>
        <begin position="402"/>
        <end position="436"/>
    </location>
</feature>
<dbReference type="InterPro" id="IPR039537">
    <property type="entry name" value="Retrotran_Ty1/copia-like"/>
</dbReference>
<feature type="region of interest" description="Disordered" evidence="1">
    <location>
        <begin position="271"/>
        <end position="331"/>
    </location>
</feature>
<sequence>MQKNTCIPNTTIGFHSVIIMAQQQQAADVHPDELCPPQTTIWPYGCKHKKKRITSNDSSLALDRKELTLTLDDFRTIFHLPQANDNNHASFVPPPSFSDMVPFYKQVLGFTMELKTVFNFKISGLLQPWQTLCKIFSKCLTTRVTGWDQPPLQIMQMLYCFVNNIHVDYAELMWEGIYYSLHHPATSIPYPRFTKIIISHYMTIFPDISRRARDAYHNLQDDDIMKNIFNSGRNKNKVGMRIPAWMITDEMKLTEHYKMYAEVFGLDVPLTQSQPTESTQGTHRTPSAPRSPNPATETAESSVPKRSTVIRFRLPSRQSARLTPPVPVPSAEKADEMILQDMIQVSLAEHKSREEQEARENVALVYEHLAAEEIEKLVEDPENVDDSSPPRHDDTSIPGTRLEPRSDKESPEVEIVQEKEEETTKDTEVEPDKDTPMVDVTNIVPPVNVDDEEDEITDEVSPRNLSTLVSSDTEKLQELTVTHPTPSSGTIWLLIYNNLRTRKKKGSSTTSSDQLADNLHDVMMETLPSLVKEKVMEQVKKEVPAQVRDQMNVETTKVPQTSCRLSAVCTRDQNDPYDELILRGILVHKVHEDIRVIKNKMMNLISGLILMLLMNDEIRSKQMKNFLQSDIVWESRKEILVSPHPHYKNLNKNDIEDMYLLIVNNKVPAYANTGLLWSLSVFIRRIEEYDVFSIVYEPVHGIIYTNSKKEKRAMRHSEIPLVQSCPEKIILSLHKFPAIVFNDDDIEERTSRWVNKCIKKFNPYARYGVENWKNPYAKIFYIKRKKEPGRPKEEIYSNSKIVQVIKTYWELGHEHKFITEIVARRANDCILSITELDYKNLNKNDIEDISSGVQCMGKECTIFNLKSKAINRRYNYAPTITFPGIEEYDVFSIGNDLLTGSRGSDLYTISLQETTSSTPICFMAKASPTQAWLWHRRLSHLNFDYITLLSKKDVVTGLPKLKYVKDQLCSSCEMSKAKRSSFKSKAVPSSKGRLNLLHMDLCGPMRVASINGKKYILVIVDDYSRYTWTLFLRSKDETPEVLKDFLTMIQRNLQAQVITVRTDRGTEFLNKTLHAYFKEEGIEHQTSTPRTPEQNGVVERRNRTLVEAARTMLSASKLPLSFWAEAVATACYTQNRSIIISTHGKTAYHIINDRKPSIKHLHIFGCTCYITRDGENLDKMKEKGDPCVMVGYSTQSKGYRVYNKRTRLIVESIHIKFDEIKEMMSDHNSSDLAPQRQEMSVENVSSGLVPQGQKASDYDNSDPVPPRQNVVPTAEKTDSSHQGLEFLFSPLIEEYYTPTHSQAEENNNDQAPNASFQEDEFINPFCTRVQEIGESSSRNIDNTDVHSFQPQSHDYRWTRDHPLEQVRGNPTMPVQTRQQLATDPEMCMFALTVSIIKPKNIKEAMADSAWIEAMQDELDQFDKLKV</sequence>
<dbReference type="InterPro" id="IPR057670">
    <property type="entry name" value="SH3_retrovirus"/>
</dbReference>
<evidence type="ECO:0000313" key="4">
    <source>
        <dbReference type="Proteomes" id="UP001151760"/>
    </source>
</evidence>
<evidence type="ECO:0000313" key="3">
    <source>
        <dbReference type="EMBL" id="GJT54610.1"/>
    </source>
</evidence>
<dbReference type="Pfam" id="PF13976">
    <property type="entry name" value="gag_pre-integrs"/>
    <property type="match status" value="1"/>
</dbReference>
<name>A0ABQ5EUF3_9ASTR</name>
<dbReference type="InterPro" id="IPR036397">
    <property type="entry name" value="RNaseH_sf"/>
</dbReference>
<dbReference type="PANTHER" id="PTHR42648">
    <property type="entry name" value="TRANSPOSASE, PUTATIVE-RELATED"/>
    <property type="match status" value="1"/>
</dbReference>
<feature type="compositionally biased region" description="Polar residues" evidence="1">
    <location>
        <begin position="1230"/>
        <end position="1248"/>
    </location>
</feature>
<evidence type="ECO:0000256" key="1">
    <source>
        <dbReference type="SAM" id="MobiDB-lite"/>
    </source>
</evidence>
<dbReference type="Pfam" id="PF25597">
    <property type="entry name" value="SH3_retrovirus"/>
    <property type="match status" value="1"/>
</dbReference>
<dbReference type="InterPro" id="IPR025724">
    <property type="entry name" value="GAG-pre-integrase_dom"/>
</dbReference>